<keyword evidence="1" id="KW-0378">Hydrolase</keyword>
<dbReference type="AlphaFoldDB" id="A0A1X2F860"/>
<name>A0A1X2F860_9MYCO</name>
<evidence type="ECO:0000313" key="1">
    <source>
        <dbReference type="EMBL" id="ORX14605.1"/>
    </source>
</evidence>
<sequence length="384" mass="43901">MSNIYAGMRRKFGEDEAGLRRCAERLLALREGLAPIREQRSDHSLLLATWNIRDFDGNKFGFGPRKLESLYYLAEVISSFDLVAVQEINRDLRPLQDIMKILGGGWDYIVTDATEGSSGNNERMAFLFDKDKVFFRKIAGEVVLPEGQTIVSRADAALKPGDAPAVERGRQFARSPFLVAFQSGWFKFSLCTVHIFYGSESGAALQRRIEEIKRLMAFFAKRQDKEVKDVKEATEEEGGRLGPTQVENYILLGDFNVVSPKHETMKALASKGFDVPDAIDGDAVRREDDHYYDQIAVRVKDKRFEVTGGGIIRPYEHVFRDEDIAVYETDWRAIKDKNPEPGDDQADDEAFYRKWRTWQISDHMPLWVKITTDFADDYLEKLAQ</sequence>
<comment type="caution">
    <text evidence="1">The sequence shown here is derived from an EMBL/GenBank/DDBJ whole genome shotgun (WGS) entry which is preliminary data.</text>
</comment>
<gene>
    <name evidence="1" type="ORF">AWC31_25825</name>
</gene>
<keyword evidence="1" id="KW-0255">Endonuclease</keyword>
<dbReference type="SUPFAM" id="SSF56219">
    <property type="entry name" value="DNase I-like"/>
    <property type="match status" value="1"/>
</dbReference>
<keyword evidence="1" id="KW-0540">Nuclease</keyword>
<evidence type="ECO:0000313" key="2">
    <source>
        <dbReference type="Proteomes" id="UP000193964"/>
    </source>
</evidence>
<dbReference type="Proteomes" id="UP000193964">
    <property type="component" value="Unassembled WGS sequence"/>
</dbReference>
<organism evidence="1 2">
    <name type="scientific">Mycolicibacterium wolinskyi</name>
    <dbReference type="NCBI Taxonomy" id="59750"/>
    <lineage>
        <taxon>Bacteria</taxon>
        <taxon>Bacillati</taxon>
        <taxon>Actinomycetota</taxon>
        <taxon>Actinomycetes</taxon>
        <taxon>Mycobacteriales</taxon>
        <taxon>Mycobacteriaceae</taxon>
        <taxon>Mycolicibacterium</taxon>
    </lineage>
</organism>
<dbReference type="OrthoDB" id="5500612at2"/>
<proteinExistence type="predicted"/>
<protein>
    <submittedName>
        <fullName evidence="1">Endonuclease</fullName>
    </submittedName>
</protein>
<dbReference type="CDD" id="cd10283">
    <property type="entry name" value="MnuA_DNase1-like"/>
    <property type="match status" value="1"/>
</dbReference>
<reference evidence="1 2" key="1">
    <citation type="submission" date="2016-01" db="EMBL/GenBank/DDBJ databases">
        <title>The new phylogeny of the genus Mycobacterium.</title>
        <authorList>
            <person name="Tarcisio F."/>
            <person name="Conor M."/>
            <person name="Antonella G."/>
            <person name="Elisabetta G."/>
            <person name="Giulia F.S."/>
            <person name="Sara T."/>
            <person name="Anna F."/>
            <person name="Clotilde B."/>
            <person name="Roberto B."/>
            <person name="Veronica D.S."/>
            <person name="Fabio R."/>
            <person name="Monica P."/>
            <person name="Olivier J."/>
            <person name="Enrico T."/>
            <person name="Nicola S."/>
        </authorList>
    </citation>
    <scope>NUCLEOTIDE SEQUENCE [LARGE SCALE GENOMIC DNA]</scope>
    <source>
        <strain evidence="1 2">ATCC 700010</strain>
    </source>
</reference>
<dbReference type="InterPro" id="IPR036691">
    <property type="entry name" value="Endo/exonu/phosph_ase_sf"/>
</dbReference>
<dbReference type="EMBL" id="LQQA01000015">
    <property type="protein sequence ID" value="ORX14605.1"/>
    <property type="molecule type" value="Genomic_DNA"/>
</dbReference>
<dbReference type="Gene3D" id="3.60.10.10">
    <property type="entry name" value="Endonuclease/exonuclease/phosphatase"/>
    <property type="match status" value="1"/>
</dbReference>
<dbReference type="GO" id="GO:0004519">
    <property type="term" value="F:endonuclease activity"/>
    <property type="evidence" value="ECO:0007669"/>
    <property type="project" value="UniProtKB-KW"/>
</dbReference>
<accession>A0A1X2F860</accession>